<evidence type="ECO:0000259" key="1">
    <source>
        <dbReference type="Pfam" id="PF25096"/>
    </source>
</evidence>
<sequence length="130" mass="14733">MDISEKRSIECIHANPNSDVTQCALRTGVRNTDYGDGCFDEFVPSVRNIRNLCPLMCQGADDSDVLAKTPMNNHKCNQFYNYGVVKFGEDMYIWRGGECLNATIKFDIRCGFPFKLQDFVGANDRLFSLI</sequence>
<keyword evidence="4" id="KW-1185">Reference proteome</keyword>
<dbReference type="Pfam" id="PF25096">
    <property type="entry name" value="DUF7808"/>
    <property type="match status" value="1"/>
</dbReference>
<feature type="domain" description="DUF7808" evidence="1">
    <location>
        <begin position="5"/>
        <end position="127"/>
    </location>
</feature>
<organism evidence="3 5">
    <name type="scientific">Dracunculus medinensis</name>
    <name type="common">Guinea worm</name>
    <dbReference type="NCBI Taxonomy" id="318479"/>
    <lineage>
        <taxon>Eukaryota</taxon>
        <taxon>Metazoa</taxon>
        <taxon>Ecdysozoa</taxon>
        <taxon>Nematoda</taxon>
        <taxon>Chromadorea</taxon>
        <taxon>Rhabditida</taxon>
        <taxon>Spirurina</taxon>
        <taxon>Dracunculoidea</taxon>
        <taxon>Dracunculidae</taxon>
        <taxon>Dracunculus</taxon>
    </lineage>
</organism>
<name>A0A0N4ULE0_DRAME</name>
<reference evidence="5" key="1">
    <citation type="submission" date="2017-02" db="UniProtKB">
        <authorList>
            <consortium name="WormBaseParasite"/>
        </authorList>
    </citation>
    <scope>IDENTIFICATION</scope>
</reference>
<dbReference type="PANTHER" id="PTHR34493">
    <property type="entry name" value="PROTEIN CBG13422-RELATED"/>
    <property type="match status" value="1"/>
</dbReference>
<proteinExistence type="predicted"/>
<accession>A0A0N4ULE0</accession>
<dbReference type="Proteomes" id="UP000274756">
    <property type="component" value="Unassembled WGS sequence"/>
</dbReference>
<dbReference type="OrthoDB" id="5796062at2759"/>
<dbReference type="InterPro" id="IPR056710">
    <property type="entry name" value="DUF7808"/>
</dbReference>
<dbReference type="Proteomes" id="UP000038040">
    <property type="component" value="Unplaced"/>
</dbReference>
<dbReference type="EMBL" id="UYYG01000065">
    <property type="protein sequence ID" value="VDN52554.1"/>
    <property type="molecule type" value="Genomic_DNA"/>
</dbReference>
<evidence type="ECO:0000313" key="2">
    <source>
        <dbReference type="EMBL" id="VDN52554.1"/>
    </source>
</evidence>
<protein>
    <recommendedName>
        <fullName evidence="1">DUF7808 domain-containing protein</fullName>
    </recommendedName>
</protein>
<dbReference type="AlphaFoldDB" id="A0A0N4ULE0"/>
<dbReference type="PANTHER" id="PTHR34493:SF5">
    <property type="entry name" value="WSC DOMAIN-CONTAINING PROTEIN"/>
    <property type="match status" value="1"/>
</dbReference>
<reference evidence="2 4" key="2">
    <citation type="submission" date="2018-11" db="EMBL/GenBank/DDBJ databases">
        <authorList>
            <consortium name="Pathogen Informatics"/>
        </authorList>
    </citation>
    <scope>NUCLEOTIDE SEQUENCE [LARGE SCALE GENOMIC DNA]</scope>
</reference>
<gene>
    <name evidence="2" type="ORF">DME_LOCUS2527</name>
</gene>
<dbReference type="WBParaSite" id="DME_0000861201-mRNA-1">
    <property type="protein sequence ID" value="DME_0000861201-mRNA-1"/>
    <property type="gene ID" value="DME_0000861201"/>
</dbReference>
<evidence type="ECO:0000313" key="4">
    <source>
        <dbReference type="Proteomes" id="UP000274756"/>
    </source>
</evidence>
<evidence type="ECO:0000313" key="5">
    <source>
        <dbReference type="WBParaSite" id="DME_0000861201-mRNA-1"/>
    </source>
</evidence>
<evidence type="ECO:0000313" key="3">
    <source>
        <dbReference type="Proteomes" id="UP000038040"/>
    </source>
</evidence>